<gene>
    <name evidence="3" type="ORF">pgond44_02263</name>
</gene>
<proteinExistence type="predicted"/>
<keyword evidence="2" id="KW-0472">Membrane</keyword>
<dbReference type="EMBL" id="APLF01000003">
    <property type="protein sequence ID" value="EMY82030.1"/>
    <property type="molecule type" value="Genomic_DNA"/>
</dbReference>
<feature type="region of interest" description="Disordered" evidence="1">
    <location>
        <begin position="41"/>
        <end position="61"/>
    </location>
</feature>
<dbReference type="AlphaFoldDB" id="N1WSR9"/>
<name>N1WSR9_9FLAO</name>
<keyword evidence="2" id="KW-1133">Transmembrane helix</keyword>
<reference evidence="3 4" key="1">
    <citation type="journal article" date="2014" name="Genome Biol. Evol.">
        <title>Extensive gene acquisition in the extremely psychrophilic bacterial species Psychroflexus torquis and the link to sea-ice ecosystem specialism.</title>
        <authorList>
            <person name="Feng S."/>
            <person name="Powell S.M."/>
            <person name="Wilson R."/>
            <person name="Bowman J.P."/>
        </authorList>
    </citation>
    <scope>NUCLEOTIDE SEQUENCE [LARGE SCALE GENOMIC DNA]</scope>
    <source>
        <strain evidence="3 4">ACAM 44</strain>
    </source>
</reference>
<organism evidence="3 4">
    <name type="scientific">Psychroflexus gondwanensis ACAM 44</name>
    <dbReference type="NCBI Taxonomy" id="1189619"/>
    <lineage>
        <taxon>Bacteria</taxon>
        <taxon>Pseudomonadati</taxon>
        <taxon>Bacteroidota</taxon>
        <taxon>Flavobacteriia</taxon>
        <taxon>Flavobacteriales</taxon>
        <taxon>Flavobacteriaceae</taxon>
        <taxon>Psychroflexus</taxon>
    </lineage>
</organism>
<keyword evidence="4" id="KW-1185">Reference proteome</keyword>
<feature type="transmembrane region" description="Helical" evidence="2">
    <location>
        <begin position="20"/>
        <end position="38"/>
    </location>
</feature>
<evidence type="ECO:0000256" key="1">
    <source>
        <dbReference type="SAM" id="MobiDB-lite"/>
    </source>
</evidence>
<accession>N1WSR9</accession>
<comment type="caution">
    <text evidence="3">The sequence shown here is derived from an EMBL/GenBank/DDBJ whole genome shotgun (WGS) entry which is preliminary data.</text>
</comment>
<dbReference type="STRING" id="1189619.pgond44_02263"/>
<evidence type="ECO:0000256" key="2">
    <source>
        <dbReference type="SAM" id="Phobius"/>
    </source>
</evidence>
<keyword evidence="2" id="KW-0812">Transmembrane</keyword>
<sequence length="61" mass="7224">MILSTILLQDRWTGGWVEYGIYGIVLIGIAAFLIYKISKGKDRKQRNKRLRDEDIEKRQKE</sequence>
<protein>
    <submittedName>
        <fullName evidence="3">Uncharacterized protein</fullName>
    </submittedName>
</protein>
<dbReference type="Proteomes" id="UP000012317">
    <property type="component" value="Unassembled WGS sequence"/>
</dbReference>
<dbReference type="RefSeq" id="WP_003436140.1">
    <property type="nucleotide sequence ID" value="NZ_APLF01000003.1"/>
</dbReference>
<evidence type="ECO:0000313" key="3">
    <source>
        <dbReference type="EMBL" id="EMY82030.1"/>
    </source>
</evidence>
<feature type="compositionally biased region" description="Basic and acidic residues" evidence="1">
    <location>
        <begin position="50"/>
        <end position="61"/>
    </location>
</feature>
<evidence type="ECO:0000313" key="4">
    <source>
        <dbReference type="Proteomes" id="UP000012317"/>
    </source>
</evidence>